<protein>
    <submittedName>
        <fullName evidence="1">Uncharacterized protein</fullName>
    </submittedName>
</protein>
<gene>
    <name evidence="1" type="ORF">L202_01271</name>
</gene>
<proteinExistence type="predicted"/>
<accession>A0A1E3I3U2</accession>
<comment type="caution">
    <text evidence="1">The sequence shown here is derived from an EMBL/GenBank/DDBJ whole genome shotgun (WGS) entry which is preliminary data.</text>
</comment>
<dbReference type="RefSeq" id="XP_018997045.1">
    <property type="nucleotide sequence ID" value="XM_019134618.1"/>
</dbReference>
<keyword evidence="2" id="KW-1185">Reference proteome</keyword>
<organism evidence="1 2">
    <name type="scientific">Cryptococcus amylolentus CBS 6039</name>
    <dbReference type="NCBI Taxonomy" id="1295533"/>
    <lineage>
        <taxon>Eukaryota</taxon>
        <taxon>Fungi</taxon>
        <taxon>Dikarya</taxon>
        <taxon>Basidiomycota</taxon>
        <taxon>Agaricomycotina</taxon>
        <taxon>Tremellomycetes</taxon>
        <taxon>Tremellales</taxon>
        <taxon>Cryptococcaceae</taxon>
        <taxon>Cryptococcus</taxon>
    </lineage>
</organism>
<evidence type="ECO:0000313" key="1">
    <source>
        <dbReference type="EMBL" id="ODN83045.1"/>
    </source>
</evidence>
<dbReference type="AlphaFoldDB" id="A0A1E3I3U2"/>
<evidence type="ECO:0000313" key="2">
    <source>
        <dbReference type="Proteomes" id="UP000094065"/>
    </source>
</evidence>
<name>A0A1E3I3U2_9TREE</name>
<sequence length="118" mass="12839">MGYRACRSTMKTLAGTAVSLIRVYAPFGECRAGWKTRDGVYGRYASSEADVWTCVSRGEAVSGCEGQPRYSWHTGKRRGAKERGDGGLWGLWGCFVRHDDSRCGEDPSRLLAGGPSKG</sequence>
<dbReference type="GeneID" id="30152580"/>
<dbReference type="Proteomes" id="UP000094065">
    <property type="component" value="Unassembled WGS sequence"/>
</dbReference>
<dbReference type="EMBL" id="AWGJ01000002">
    <property type="protein sequence ID" value="ODN83045.1"/>
    <property type="molecule type" value="Genomic_DNA"/>
</dbReference>
<reference evidence="1 2" key="1">
    <citation type="submission" date="2016-06" db="EMBL/GenBank/DDBJ databases">
        <title>Evolution of pathogenesis and genome organization in the Tremellales.</title>
        <authorList>
            <person name="Cuomo C."/>
            <person name="Litvintseva A."/>
            <person name="Heitman J."/>
            <person name="Chen Y."/>
            <person name="Sun S."/>
            <person name="Springer D."/>
            <person name="Dromer F."/>
            <person name="Young S."/>
            <person name="Zeng Q."/>
            <person name="Chapman S."/>
            <person name="Gujja S."/>
            <person name="Saif S."/>
            <person name="Birren B."/>
        </authorList>
    </citation>
    <scope>NUCLEOTIDE SEQUENCE [LARGE SCALE GENOMIC DNA]</scope>
    <source>
        <strain evidence="1 2">CBS 6039</strain>
    </source>
</reference>